<reference evidence="1 2" key="1">
    <citation type="submission" date="2019-06" db="EMBL/GenBank/DDBJ databases">
        <title>Genome Sequence of the Brown Rot Fungal Pathogen Monilinia fructicola.</title>
        <authorList>
            <person name="De Miccolis Angelini R.M."/>
            <person name="Landi L."/>
            <person name="Abate D."/>
            <person name="Pollastro S."/>
            <person name="Romanazzi G."/>
            <person name="Faretra F."/>
        </authorList>
    </citation>
    <scope>NUCLEOTIDE SEQUENCE [LARGE SCALE GENOMIC DNA]</scope>
    <source>
        <strain evidence="1 2">Mfrc123</strain>
    </source>
</reference>
<protein>
    <submittedName>
        <fullName evidence="1">Uncharacterized protein</fullName>
    </submittedName>
</protein>
<dbReference type="AlphaFoldDB" id="A0A5M9JT72"/>
<dbReference type="EMBL" id="VICG01000005">
    <property type="protein sequence ID" value="KAA8571887.1"/>
    <property type="molecule type" value="Genomic_DNA"/>
</dbReference>
<gene>
    <name evidence="1" type="ORF">EYC84_001839</name>
</gene>
<comment type="caution">
    <text evidence="1">The sequence shown here is derived from an EMBL/GenBank/DDBJ whole genome shotgun (WGS) entry which is preliminary data.</text>
</comment>
<accession>A0A5M9JT72</accession>
<dbReference type="Proteomes" id="UP000322873">
    <property type="component" value="Unassembled WGS sequence"/>
</dbReference>
<proteinExistence type="predicted"/>
<organism evidence="1 2">
    <name type="scientific">Monilinia fructicola</name>
    <name type="common">Brown rot fungus</name>
    <name type="synonym">Ciboria fructicola</name>
    <dbReference type="NCBI Taxonomy" id="38448"/>
    <lineage>
        <taxon>Eukaryota</taxon>
        <taxon>Fungi</taxon>
        <taxon>Dikarya</taxon>
        <taxon>Ascomycota</taxon>
        <taxon>Pezizomycotina</taxon>
        <taxon>Leotiomycetes</taxon>
        <taxon>Helotiales</taxon>
        <taxon>Sclerotiniaceae</taxon>
        <taxon>Monilinia</taxon>
    </lineage>
</organism>
<evidence type="ECO:0000313" key="2">
    <source>
        <dbReference type="Proteomes" id="UP000322873"/>
    </source>
</evidence>
<name>A0A5M9JT72_MONFR</name>
<keyword evidence="2" id="KW-1185">Reference proteome</keyword>
<evidence type="ECO:0000313" key="1">
    <source>
        <dbReference type="EMBL" id="KAA8571887.1"/>
    </source>
</evidence>
<sequence>MVKEPELDFGSINVLEKLAKLRIWRQRMVSKGKHHLLDDCIPKRQSCDGAQTLDGETVGFVVLLMKIVRIFSTEL</sequence>